<dbReference type="CTD" id="325599"/>
<dbReference type="OrthoDB" id="8942303at2759"/>
<feature type="compositionally biased region" description="Pro residues" evidence="20">
    <location>
        <begin position="125"/>
        <end position="151"/>
    </location>
</feature>
<evidence type="ECO:0000256" key="17">
    <source>
        <dbReference type="ARBA" id="ARBA00023187"/>
    </source>
</evidence>
<proteinExistence type="predicted"/>
<keyword evidence="4" id="KW-0963">Cytoplasm</keyword>
<keyword evidence="9" id="KW-0747">Spliceosome</keyword>
<dbReference type="Gene3D" id="2.60.120.200">
    <property type="match status" value="1"/>
</dbReference>
<keyword evidence="15" id="KW-0007">Acetylation</keyword>
<feature type="domain" description="Galectin" evidence="21">
    <location>
        <begin position="166"/>
        <end position="297"/>
    </location>
</feature>
<dbReference type="PANTHER" id="PTHR11346">
    <property type="entry name" value="GALECTIN"/>
    <property type="match status" value="1"/>
</dbReference>
<dbReference type="GO" id="GO:0030593">
    <property type="term" value="P:neutrophil chemotaxis"/>
    <property type="evidence" value="ECO:0007669"/>
    <property type="project" value="TreeGrafter"/>
</dbReference>
<keyword evidence="11" id="KW-0677">Repeat</keyword>
<reference evidence="23" key="1">
    <citation type="submission" date="2025-08" db="UniProtKB">
        <authorList>
            <consortium name="RefSeq"/>
        </authorList>
    </citation>
    <scope>IDENTIFICATION</scope>
</reference>
<name>A0A6J2S1E3_COTGO</name>
<evidence type="ECO:0000256" key="14">
    <source>
        <dbReference type="ARBA" id="ARBA00022972"/>
    </source>
</evidence>
<dbReference type="SMART" id="SM00276">
    <property type="entry name" value="GLECT"/>
    <property type="match status" value="1"/>
</dbReference>
<keyword evidence="16" id="KW-1015">Disulfide bond</keyword>
<evidence type="ECO:0000313" key="23">
    <source>
        <dbReference type="RefSeq" id="XP_029317028.1"/>
    </source>
</evidence>
<dbReference type="GO" id="GO:0002548">
    <property type="term" value="P:monocyte chemotaxis"/>
    <property type="evidence" value="ECO:0007669"/>
    <property type="project" value="TreeGrafter"/>
</dbReference>
<evidence type="ECO:0000259" key="21">
    <source>
        <dbReference type="PROSITE" id="PS51304"/>
    </source>
</evidence>
<dbReference type="GO" id="GO:0048246">
    <property type="term" value="P:macrophage chemotaxis"/>
    <property type="evidence" value="ECO:0007669"/>
    <property type="project" value="TreeGrafter"/>
</dbReference>
<dbReference type="GO" id="GO:0043236">
    <property type="term" value="F:laminin binding"/>
    <property type="evidence" value="ECO:0007669"/>
    <property type="project" value="TreeGrafter"/>
</dbReference>
<dbReference type="FunFam" id="2.60.120.200:FF:000023">
    <property type="entry name" value="Galectin"/>
    <property type="match status" value="1"/>
</dbReference>
<sequence length="300" mass="29527">MNLEDALGGSQCGPGQPSNPTWPAGGGGGGAWPGGQPGGGGGGAWPGGQPGGGGGGAWPGGGGGGAWPGGPSGGGGGGAWPGGPSGGGGGGGGGGAWPGGPSGGPSGGAGGWPAPSTQPSAPGGWPAPSPAPGPAPGPGYGPGPAPGPGYGPGPAVSPQKNLAIPYSESLPSGVYDKLLITIAGTVARNAKQFKVDLSTDHDLAFHLNPRFNEGGRKLIVRNSCIGKKWGAEERELKQFPFVEGQPFEMKIMCTNKEFKVAVNNSHLLTYHHRITNLRSINRLNVYHDITLSCVKCETMP</sequence>
<dbReference type="InterPro" id="IPR013320">
    <property type="entry name" value="ConA-like_dom_sf"/>
</dbReference>
<dbReference type="InParanoid" id="A0A6J2S1E3"/>
<evidence type="ECO:0000256" key="16">
    <source>
        <dbReference type="ARBA" id="ARBA00023157"/>
    </source>
</evidence>
<keyword evidence="8" id="KW-0507">mRNA processing</keyword>
<keyword evidence="6" id="KW-0597">Phosphoprotein</keyword>
<accession>A0A6J2S1E3</accession>
<evidence type="ECO:0000256" key="8">
    <source>
        <dbReference type="ARBA" id="ARBA00022664"/>
    </source>
</evidence>
<keyword evidence="22" id="KW-1185">Reference proteome</keyword>
<evidence type="ECO:0000256" key="15">
    <source>
        <dbReference type="ARBA" id="ARBA00022990"/>
    </source>
</evidence>
<dbReference type="InterPro" id="IPR044156">
    <property type="entry name" value="Galectin-like"/>
</dbReference>
<dbReference type="GO" id="GO:0008380">
    <property type="term" value="P:RNA splicing"/>
    <property type="evidence" value="ECO:0007669"/>
    <property type="project" value="UniProtKB-KW"/>
</dbReference>
<dbReference type="CDD" id="cd00070">
    <property type="entry name" value="GLECT"/>
    <property type="match status" value="1"/>
</dbReference>
<protein>
    <recommendedName>
        <fullName evidence="19">Galectin</fullName>
    </recommendedName>
</protein>
<keyword evidence="13" id="KW-0391">Immunity</keyword>
<dbReference type="GO" id="GO:0048245">
    <property type="term" value="P:eosinophil chemotaxis"/>
    <property type="evidence" value="ECO:0007669"/>
    <property type="project" value="TreeGrafter"/>
</dbReference>
<evidence type="ECO:0000256" key="9">
    <source>
        <dbReference type="ARBA" id="ARBA00022728"/>
    </source>
</evidence>
<keyword evidence="12" id="KW-0221">Differentiation</keyword>
<evidence type="ECO:0000256" key="7">
    <source>
        <dbReference type="ARBA" id="ARBA00022588"/>
    </source>
</evidence>
<evidence type="ECO:0000256" key="2">
    <source>
        <dbReference type="ARBA" id="ARBA00004496"/>
    </source>
</evidence>
<dbReference type="PROSITE" id="PS51304">
    <property type="entry name" value="GALECTIN"/>
    <property type="match status" value="1"/>
</dbReference>
<dbReference type="GO" id="GO:0090280">
    <property type="term" value="P:positive regulation of calcium ion import"/>
    <property type="evidence" value="ECO:0007669"/>
    <property type="project" value="TreeGrafter"/>
</dbReference>
<keyword evidence="17" id="KW-0508">mRNA splicing</keyword>
<dbReference type="SMART" id="SM00908">
    <property type="entry name" value="Gal-bind_lectin"/>
    <property type="match status" value="1"/>
</dbReference>
<feature type="region of interest" description="Disordered" evidence="20">
    <location>
        <begin position="1"/>
        <end position="156"/>
    </location>
</feature>
<dbReference type="GO" id="GO:0005615">
    <property type="term" value="C:extracellular space"/>
    <property type="evidence" value="ECO:0007669"/>
    <property type="project" value="TreeGrafter"/>
</dbReference>
<evidence type="ECO:0000256" key="18">
    <source>
        <dbReference type="ARBA" id="ARBA00023242"/>
    </source>
</evidence>
<keyword evidence="5" id="KW-0964">Secreted</keyword>
<evidence type="ECO:0000313" key="22">
    <source>
        <dbReference type="Proteomes" id="UP000504630"/>
    </source>
</evidence>
<evidence type="ECO:0000256" key="3">
    <source>
        <dbReference type="ARBA" id="ARBA00004613"/>
    </source>
</evidence>
<dbReference type="SUPFAM" id="SSF49899">
    <property type="entry name" value="Concanavalin A-like lectins/glucanases"/>
    <property type="match status" value="1"/>
</dbReference>
<gene>
    <name evidence="23" type="primary">lgals3b</name>
</gene>
<dbReference type="GO" id="GO:0045087">
    <property type="term" value="P:innate immune response"/>
    <property type="evidence" value="ECO:0007669"/>
    <property type="project" value="UniProtKB-KW"/>
</dbReference>
<evidence type="ECO:0000256" key="11">
    <source>
        <dbReference type="ARBA" id="ARBA00022737"/>
    </source>
</evidence>
<evidence type="ECO:0000256" key="6">
    <source>
        <dbReference type="ARBA" id="ARBA00022553"/>
    </source>
</evidence>
<dbReference type="GO" id="GO:0048030">
    <property type="term" value="F:disaccharide binding"/>
    <property type="evidence" value="ECO:0007669"/>
    <property type="project" value="TreeGrafter"/>
</dbReference>
<keyword evidence="10 19" id="KW-0430">Lectin</keyword>
<evidence type="ECO:0000256" key="12">
    <source>
        <dbReference type="ARBA" id="ARBA00022782"/>
    </source>
</evidence>
<keyword evidence="18" id="KW-0539">Nucleus</keyword>
<dbReference type="GeneID" id="115027692"/>
<dbReference type="InterPro" id="IPR001079">
    <property type="entry name" value="Galectin_CRD"/>
</dbReference>
<organism evidence="22 23">
    <name type="scientific">Cottoperca gobio</name>
    <name type="common">Frogmouth</name>
    <name type="synonym">Aphritis gobio</name>
    <dbReference type="NCBI Taxonomy" id="56716"/>
    <lineage>
        <taxon>Eukaryota</taxon>
        <taxon>Metazoa</taxon>
        <taxon>Chordata</taxon>
        <taxon>Craniata</taxon>
        <taxon>Vertebrata</taxon>
        <taxon>Euteleostomi</taxon>
        <taxon>Actinopterygii</taxon>
        <taxon>Neopterygii</taxon>
        <taxon>Teleostei</taxon>
        <taxon>Neoteleostei</taxon>
        <taxon>Acanthomorphata</taxon>
        <taxon>Eupercaria</taxon>
        <taxon>Perciformes</taxon>
        <taxon>Notothenioidei</taxon>
        <taxon>Bovichtidae</taxon>
        <taxon>Cottoperca</taxon>
    </lineage>
</organism>
<evidence type="ECO:0000256" key="20">
    <source>
        <dbReference type="SAM" id="MobiDB-lite"/>
    </source>
</evidence>
<dbReference type="GO" id="GO:0006397">
    <property type="term" value="P:mRNA processing"/>
    <property type="evidence" value="ECO:0007669"/>
    <property type="project" value="UniProtKB-KW"/>
</dbReference>
<keyword evidence="14" id="KW-0389">IgE-binding protein</keyword>
<dbReference type="GO" id="GO:0050918">
    <property type="term" value="P:positive chemotaxis"/>
    <property type="evidence" value="ECO:0007669"/>
    <property type="project" value="TreeGrafter"/>
</dbReference>
<dbReference type="GO" id="GO:0019863">
    <property type="term" value="F:IgE binding"/>
    <property type="evidence" value="ECO:0007669"/>
    <property type="project" value="UniProtKB-KW"/>
</dbReference>
<evidence type="ECO:0000256" key="1">
    <source>
        <dbReference type="ARBA" id="ARBA00004123"/>
    </source>
</evidence>
<evidence type="ECO:0000256" key="4">
    <source>
        <dbReference type="ARBA" id="ARBA00022490"/>
    </source>
</evidence>
<dbReference type="Pfam" id="PF00337">
    <property type="entry name" value="Gal-bind_lectin"/>
    <property type="match status" value="1"/>
</dbReference>
<evidence type="ECO:0000256" key="5">
    <source>
        <dbReference type="ARBA" id="ARBA00022525"/>
    </source>
</evidence>
<feature type="compositionally biased region" description="Low complexity" evidence="20">
    <location>
        <begin position="112"/>
        <end position="124"/>
    </location>
</feature>
<dbReference type="KEGG" id="cgob:115027692"/>
<dbReference type="GO" id="GO:0005737">
    <property type="term" value="C:cytoplasm"/>
    <property type="evidence" value="ECO:0007669"/>
    <property type="project" value="UniProtKB-SubCell"/>
</dbReference>
<evidence type="ECO:0000256" key="19">
    <source>
        <dbReference type="RuleBase" id="RU102079"/>
    </source>
</evidence>
<dbReference type="RefSeq" id="XP_029317028.1">
    <property type="nucleotide sequence ID" value="XM_029461168.1"/>
</dbReference>
<evidence type="ECO:0000256" key="13">
    <source>
        <dbReference type="ARBA" id="ARBA00022859"/>
    </source>
</evidence>
<keyword evidence="7" id="KW-0399">Innate immunity</keyword>
<dbReference type="GO" id="GO:2001237">
    <property type="term" value="P:negative regulation of extrinsic apoptotic signaling pathway"/>
    <property type="evidence" value="ECO:0007669"/>
    <property type="project" value="TreeGrafter"/>
</dbReference>
<comment type="subcellular location">
    <subcellularLocation>
        <location evidence="2">Cytoplasm</location>
    </subcellularLocation>
    <subcellularLocation>
        <location evidence="1">Nucleus</location>
    </subcellularLocation>
    <subcellularLocation>
        <location evidence="3">Secreted</location>
    </subcellularLocation>
</comment>
<dbReference type="GO" id="GO:0001772">
    <property type="term" value="C:immunological synapse"/>
    <property type="evidence" value="ECO:0007669"/>
    <property type="project" value="TreeGrafter"/>
</dbReference>
<dbReference type="GO" id="GO:0030154">
    <property type="term" value="P:cell differentiation"/>
    <property type="evidence" value="ECO:0007669"/>
    <property type="project" value="UniProtKB-KW"/>
</dbReference>
<dbReference type="AlphaFoldDB" id="A0A6J2S1E3"/>
<dbReference type="GO" id="GO:0005681">
    <property type="term" value="C:spliceosomal complex"/>
    <property type="evidence" value="ECO:0007669"/>
    <property type="project" value="UniProtKB-KW"/>
</dbReference>
<feature type="compositionally biased region" description="Gly residues" evidence="20">
    <location>
        <begin position="24"/>
        <end position="111"/>
    </location>
</feature>
<dbReference type="PANTHER" id="PTHR11346:SF26">
    <property type="entry name" value="GALECTIN-3"/>
    <property type="match status" value="1"/>
</dbReference>
<evidence type="ECO:0000256" key="10">
    <source>
        <dbReference type="ARBA" id="ARBA00022734"/>
    </source>
</evidence>
<dbReference type="GO" id="GO:0045806">
    <property type="term" value="P:negative regulation of endocytosis"/>
    <property type="evidence" value="ECO:0007669"/>
    <property type="project" value="TreeGrafter"/>
</dbReference>
<dbReference type="Proteomes" id="UP000504630">
    <property type="component" value="Chromosome 22"/>
</dbReference>